<protein>
    <submittedName>
        <fullName evidence="18">FAD-dependent urate hydroxylase</fullName>
    </submittedName>
</protein>
<evidence type="ECO:0000256" key="7">
    <source>
        <dbReference type="ARBA" id="ARBA00022824"/>
    </source>
</evidence>
<dbReference type="PROSITE" id="PS50026">
    <property type="entry name" value="EGF_3"/>
    <property type="match status" value="1"/>
</dbReference>
<feature type="transmembrane region" description="Helical" evidence="14">
    <location>
        <begin position="839"/>
        <end position="860"/>
    </location>
</feature>
<evidence type="ECO:0000256" key="9">
    <source>
        <dbReference type="ARBA" id="ARBA00022989"/>
    </source>
</evidence>
<dbReference type="InterPro" id="IPR050352">
    <property type="entry name" value="ABCG_transporters"/>
</dbReference>
<feature type="region of interest" description="Disordered" evidence="13">
    <location>
        <begin position="639"/>
        <end position="758"/>
    </location>
</feature>
<keyword evidence="4 14" id="KW-0812">Transmembrane</keyword>
<dbReference type="GO" id="GO:0016887">
    <property type="term" value="F:ATP hydrolysis activity"/>
    <property type="evidence" value="ECO:0007669"/>
    <property type="project" value="InterPro"/>
</dbReference>
<dbReference type="InterPro" id="IPR000742">
    <property type="entry name" value="EGF"/>
</dbReference>
<reference evidence="18 19" key="1">
    <citation type="submission" date="2023-08" db="EMBL/GenBank/DDBJ databases">
        <title>Black Yeasts Isolated from many extreme environments.</title>
        <authorList>
            <person name="Coleine C."/>
            <person name="Stajich J.E."/>
            <person name="Selbmann L."/>
        </authorList>
    </citation>
    <scope>NUCLEOTIDE SEQUENCE [LARGE SCALE GENOMIC DNA]</scope>
    <source>
        <strain evidence="18 19">CCFEE 5935</strain>
    </source>
</reference>
<evidence type="ECO:0000256" key="8">
    <source>
        <dbReference type="ARBA" id="ARBA00022840"/>
    </source>
</evidence>
<dbReference type="PANTHER" id="PTHR48041">
    <property type="entry name" value="ABC TRANSPORTER G FAMILY MEMBER 28"/>
    <property type="match status" value="1"/>
</dbReference>
<feature type="transmembrane region" description="Helical" evidence="14">
    <location>
        <begin position="1076"/>
        <end position="1099"/>
    </location>
</feature>
<dbReference type="AlphaFoldDB" id="A0AAV9NTT8"/>
<dbReference type="InterPro" id="IPR003439">
    <property type="entry name" value="ABC_transporter-like_ATP-bd"/>
</dbReference>
<evidence type="ECO:0000256" key="13">
    <source>
        <dbReference type="SAM" id="MobiDB-lite"/>
    </source>
</evidence>
<dbReference type="PROSITE" id="PS50893">
    <property type="entry name" value="ABC_TRANSPORTER_2"/>
    <property type="match status" value="1"/>
</dbReference>
<name>A0AAV9NTT8_9PEZI</name>
<dbReference type="InterPro" id="IPR003593">
    <property type="entry name" value="AAA+_ATPase"/>
</dbReference>
<evidence type="ECO:0000256" key="5">
    <source>
        <dbReference type="ARBA" id="ARBA00022729"/>
    </source>
</evidence>
<proteinExistence type="inferred from homology"/>
<evidence type="ECO:0000313" key="18">
    <source>
        <dbReference type="EMBL" id="KAK5162987.1"/>
    </source>
</evidence>
<evidence type="ECO:0000256" key="15">
    <source>
        <dbReference type="SAM" id="SignalP"/>
    </source>
</evidence>
<keyword evidence="19" id="KW-1185">Reference proteome</keyword>
<comment type="similarity">
    <text evidence="2">Belongs to the ABC transporter superfamily. ABCG family. Eye pigment precursor importer (TC 3.A.1.204) subfamily.</text>
</comment>
<evidence type="ECO:0000259" key="16">
    <source>
        <dbReference type="PROSITE" id="PS50026"/>
    </source>
</evidence>
<dbReference type="Pfam" id="PF00005">
    <property type="entry name" value="ABC_tran"/>
    <property type="match status" value="1"/>
</dbReference>
<dbReference type="PANTHER" id="PTHR48041:SF2">
    <property type="entry name" value="ATP-DEPENDENT PERMEASE-RELATED"/>
    <property type="match status" value="1"/>
</dbReference>
<dbReference type="InterPro" id="IPR002049">
    <property type="entry name" value="LE_dom"/>
</dbReference>
<dbReference type="Pfam" id="PF19055">
    <property type="entry name" value="ABC2_membrane_7"/>
    <property type="match status" value="1"/>
</dbReference>
<dbReference type="FunFam" id="3.40.50.300:FF:000702">
    <property type="entry name" value="ABC transporter (Adp1)"/>
    <property type="match status" value="1"/>
</dbReference>
<evidence type="ECO:0000256" key="2">
    <source>
        <dbReference type="ARBA" id="ARBA00005814"/>
    </source>
</evidence>
<evidence type="ECO:0000256" key="1">
    <source>
        <dbReference type="ARBA" id="ARBA00004477"/>
    </source>
</evidence>
<evidence type="ECO:0000256" key="10">
    <source>
        <dbReference type="ARBA" id="ARBA00023136"/>
    </source>
</evidence>
<gene>
    <name evidence="18" type="primary">ADP1</name>
    <name evidence="18" type="ORF">LTR77_011042</name>
</gene>
<dbReference type="EMBL" id="JAVRRT010000030">
    <property type="protein sequence ID" value="KAK5162987.1"/>
    <property type="molecule type" value="Genomic_DNA"/>
</dbReference>
<feature type="compositionally biased region" description="Basic and acidic residues" evidence="13">
    <location>
        <begin position="728"/>
        <end position="737"/>
    </location>
</feature>
<evidence type="ECO:0000256" key="14">
    <source>
        <dbReference type="SAM" id="Phobius"/>
    </source>
</evidence>
<keyword evidence="12" id="KW-0245">EGF-like domain</keyword>
<dbReference type="Proteomes" id="UP001337655">
    <property type="component" value="Unassembled WGS sequence"/>
</dbReference>
<feature type="transmembrane region" description="Helical" evidence="14">
    <location>
        <begin position="952"/>
        <end position="975"/>
    </location>
</feature>
<feature type="domain" description="ABC transporter" evidence="17">
    <location>
        <begin position="380"/>
        <end position="622"/>
    </location>
</feature>
<feature type="domain" description="EGF-like" evidence="16">
    <location>
        <begin position="86"/>
        <end position="124"/>
    </location>
</feature>
<dbReference type="PROSITE" id="PS00022">
    <property type="entry name" value="EGF_1"/>
    <property type="match status" value="1"/>
</dbReference>
<evidence type="ECO:0000313" key="19">
    <source>
        <dbReference type="Proteomes" id="UP001337655"/>
    </source>
</evidence>
<keyword evidence="5 15" id="KW-0732">Signal</keyword>
<feature type="transmembrane region" description="Helical" evidence="14">
    <location>
        <begin position="876"/>
        <end position="895"/>
    </location>
</feature>
<evidence type="ECO:0000256" key="12">
    <source>
        <dbReference type="PROSITE-ProRule" id="PRU00076"/>
    </source>
</evidence>
<dbReference type="CDD" id="cd03213">
    <property type="entry name" value="ABCG_EPDR"/>
    <property type="match status" value="1"/>
</dbReference>
<feature type="disulfide bond" evidence="12">
    <location>
        <begin position="95"/>
        <end position="112"/>
    </location>
</feature>
<keyword evidence="11" id="KW-0325">Glycoprotein</keyword>
<feature type="compositionally biased region" description="Polar residues" evidence="13">
    <location>
        <begin position="784"/>
        <end position="794"/>
    </location>
</feature>
<dbReference type="RefSeq" id="XP_064653577.1">
    <property type="nucleotide sequence ID" value="XM_064808255.1"/>
</dbReference>
<dbReference type="GO" id="GO:0005524">
    <property type="term" value="F:ATP binding"/>
    <property type="evidence" value="ECO:0007669"/>
    <property type="project" value="UniProtKB-KW"/>
</dbReference>
<dbReference type="InterPro" id="IPR043926">
    <property type="entry name" value="ABCG_dom"/>
</dbReference>
<comment type="caution">
    <text evidence="12">Lacks conserved residue(s) required for the propagation of feature annotation.</text>
</comment>
<dbReference type="Pfam" id="PF01061">
    <property type="entry name" value="ABC2_membrane"/>
    <property type="match status" value="1"/>
</dbReference>
<dbReference type="GO" id="GO:0005789">
    <property type="term" value="C:endoplasmic reticulum membrane"/>
    <property type="evidence" value="ECO:0007669"/>
    <property type="project" value="UniProtKB-SubCell"/>
</dbReference>
<keyword evidence="10 14" id="KW-0472">Membrane</keyword>
<keyword evidence="8" id="KW-0067">ATP-binding</keyword>
<keyword evidence="7" id="KW-0256">Endoplasmic reticulum</keyword>
<keyword evidence="12" id="KW-1015">Disulfide bond</keyword>
<feature type="transmembrane region" description="Helical" evidence="14">
    <location>
        <begin position="325"/>
        <end position="347"/>
    </location>
</feature>
<keyword evidence="6" id="KW-0547">Nucleotide-binding</keyword>
<dbReference type="InterPro" id="IPR017871">
    <property type="entry name" value="ABC_transporter-like_CS"/>
</dbReference>
<feature type="transmembrane region" description="Helical" evidence="14">
    <location>
        <begin position="982"/>
        <end position="1002"/>
    </location>
</feature>
<evidence type="ECO:0000256" key="6">
    <source>
        <dbReference type="ARBA" id="ARBA00022741"/>
    </source>
</evidence>
<feature type="compositionally biased region" description="Polar residues" evidence="13">
    <location>
        <begin position="653"/>
        <end position="679"/>
    </location>
</feature>
<dbReference type="SUPFAM" id="SSF52540">
    <property type="entry name" value="P-loop containing nucleoside triphosphate hydrolases"/>
    <property type="match status" value="1"/>
</dbReference>
<evidence type="ECO:0000259" key="17">
    <source>
        <dbReference type="PROSITE" id="PS50893"/>
    </source>
</evidence>
<feature type="compositionally biased region" description="Acidic residues" evidence="13">
    <location>
        <begin position="642"/>
        <end position="651"/>
    </location>
</feature>
<evidence type="ECO:0000256" key="11">
    <source>
        <dbReference type="ARBA" id="ARBA00023180"/>
    </source>
</evidence>
<accession>A0AAV9NTT8</accession>
<dbReference type="CDD" id="cd00055">
    <property type="entry name" value="EGF_Lam"/>
    <property type="match status" value="1"/>
</dbReference>
<feature type="signal peptide" evidence="15">
    <location>
        <begin position="1"/>
        <end position="22"/>
    </location>
</feature>
<feature type="region of interest" description="Disordered" evidence="13">
    <location>
        <begin position="784"/>
        <end position="807"/>
    </location>
</feature>
<feature type="chain" id="PRO_5043754239" evidence="15">
    <location>
        <begin position="23"/>
        <end position="1102"/>
    </location>
</feature>
<dbReference type="InterPro" id="IPR027417">
    <property type="entry name" value="P-loop_NTPase"/>
</dbReference>
<keyword evidence="9 14" id="KW-1133">Transmembrane helix</keyword>
<comment type="subcellular location">
    <subcellularLocation>
        <location evidence="1">Endoplasmic reticulum membrane</location>
        <topology evidence="1">Multi-pass membrane protein</topology>
    </subcellularLocation>
</comment>
<dbReference type="Gene3D" id="2.10.25.10">
    <property type="entry name" value="Laminin"/>
    <property type="match status" value="1"/>
</dbReference>
<evidence type="ECO:0000256" key="3">
    <source>
        <dbReference type="ARBA" id="ARBA00022448"/>
    </source>
</evidence>
<organism evidence="18 19">
    <name type="scientific">Saxophila tyrrhenica</name>
    <dbReference type="NCBI Taxonomy" id="1690608"/>
    <lineage>
        <taxon>Eukaryota</taxon>
        <taxon>Fungi</taxon>
        <taxon>Dikarya</taxon>
        <taxon>Ascomycota</taxon>
        <taxon>Pezizomycotina</taxon>
        <taxon>Dothideomycetes</taxon>
        <taxon>Dothideomycetidae</taxon>
        <taxon>Mycosphaerellales</taxon>
        <taxon>Extremaceae</taxon>
        <taxon>Saxophila</taxon>
    </lineage>
</organism>
<feature type="disulfide bond" evidence="12">
    <location>
        <begin position="114"/>
        <end position="123"/>
    </location>
</feature>
<dbReference type="SMART" id="SM00382">
    <property type="entry name" value="AAA"/>
    <property type="match status" value="1"/>
</dbReference>
<comment type="caution">
    <text evidence="18">The sequence shown here is derived from an EMBL/GenBank/DDBJ whole genome shotgun (WGS) entry which is preliminary data.</text>
</comment>
<dbReference type="PROSITE" id="PS00211">
    <property type="entry name" value="ABC_TRANSPORTER_1"/>
    <property type="match status" value="1"/>
</dbReference>
<dbReference type="GeneID" id="89932363"/>
<dbReference type="Gene3D" id="3.40.50.300">
    <property type="entry name" value="P-loop containing nucleotide triphosphate hydrolases"/>
    <property type="match status" value="1"/>
</dbReference>
<evidence type="ECO:0000256" key="4">
    <source>
        <dbReference type="ARBA" id="ARBA00022692"/>
    </source>
</evidence>
<dbReference type="InterPro" id="IPR013525">
    <property type="entry name" value="ABC2_TM"/>
</dbReference>
<sequence length="1102" mass="121668">MRQLLQAAAVVALSTLPSIAYADSPSDLYYSTNDALLSQPDIFSAYDDRPKDCPPCFDCNRSDFTCQQFANCSQASGRCECPPGFGGEDCSKPLCGSLADGNNRSPRNKQKCQCKDGWEGVNCNTCQTNDACRPFMPGDQKDNAVCYTDGVVVNENFQMCNITNKKIVDQLKHDGIPQATFSCNAARKDCNFQFWVKQKESFYCALDECEWSREETNNRNTTTYKCEHLKCKCVPDRMLCGAKGGVDLTDFLEQSIQGPASFKTIKTDGGSDRDGSVFSEPNMNDLIGQIFGDPSIYLDCRGGECLHNTEVPGYERPIKKINTPLIAGVIAGLALFILAVILLVFLLNRRRAARYGRVRLDTDEEEENARLLADHKPAALYFENVHYELKGKKILSDIAGAVHPGELLAIMGASGAGKTSFLDILARKKKRGMAMGDFWLNGEKVSNDDFRSVIGFVDQDDAMLPTLTVHETILDSALLRLPKEMSRNAKEQKVEDVERQLGIYNIRHQLIDSEEGAGRGISGGEKRRVGIACELVTSPSILFLDEPTSGLDAYNAFNVVECLVTLVKTYNRTVVFTIHQPRSNIVALFDQLMLLAEGRLVYSGPFNRCQSYFDSIGYSCPPGFNIADYLVDLTMHAGTPVESEDDDEDDPSYLSSIENGRMTRASSTMAVKSVPSVSGSIEDRSSVRPKASRKSSVRQQQERQLYSRRDTSENTHTPTSVRSAGDSILERDPDSVRLRQQPPPSLSDSHALPPTADIPTSNLDHLVAAFAESSVSSDLHASIEHATTTPSSEPNGGGGQPNGTLSHPLKVRGYRKPHLPTQFLILSRRTWRNLYRNPLLMLTHYATALVLAVLTGYLYYGLTDDIEGFQNRLGCFLFLLALFGFSTLTSLTVFAPERLLFLRERAKGYYHPLSYYLAKLVLDIVPLRILPPIVMGAIVYPMTGLLPHWPEFAKFIMFIVLFNLAAATVVLFIGICVKNQGVANLLGVLVMLFSLLFGGTLLNHKTIPGPARWLQQISADGAMQLSIFHFAFEGMIVNEVRTLSLEDKKYGLDIQVPGSTILSSFGFNNLALKDDAAGLAIFCAVFLVLGYAALHVLLVEKR</sequence>
<keyword evidence="3" id="KW-0813">Transport</keyword>
<dbReference type="GO" id="GO:0140359">
    <property type="term" value="F:ABC-type transporter activity"/>
    <property type="evidence" value="ECO:0007669"/>
    <property type="project" value="InterPro"/>
</dbReference>
<feature type="transmembrane region" description="Helical" evidence="14">
    <location>
        <begin position="916"/>
        <end position="940"/>
    </location>
</feature>